<comment type="caution">
    <text evidence="1">The sequence shown here is derived from an EMBL/GenBank/DDBJ whole genome shotgun (WGS) entry which is preliminary data.</text>
</comment>
<evidence type="ECO:0000313" key="2">
    <source>
        <dbReference type="Proteomes" id="UP000183529"/>
    </source>
</evidence>
<dbReference type="InterPro" id="IPR007833">
    <property type="entry name" value="Capsule_polysaccharide_synth"/>
</dbReference>
<organism evidence="1 2">
    <name type="scientific">Paraburkholderia tropica</name>
    <dbReference type="NCBI Taxonomy" id="92647"/>
    <lineage>
        <taxon>Bacteria</taxon>
        <taxon>Pseudomonadati</taxon>
        <taxon>Pseudomonadota</taxon>
        <taxon>Betaproteobacteria</taxon>
        <taxon>Burkholderiales</taxon>
        <taxon>Burkholderiaceae</taxon>
        <taxon>Paraburkholderia</taxon>
    </lineage>
</organism>
<reference evidence="1 2" key="1">
    <citation type="submission" date="2016-10" db="EMBL/GenBank/DDBJ databases">
        <authorList>
            <person name="Varghese N."/>
            <person name="Submissions S."/>
        </authorList>
    </citation>
    <scope>NUCLEOTIDE SEQUENCE [LARGE SCALE GENOMIC DNA]</scope>
    <source>
        <strain evidence="1 2">LMG 22274</strain>
    </source>
</reference>
<dbReference type="Pfam" id="PF05159">
    <property type="entry name" value="Capsule_synth"/>
    <property type="match status" value="1"/>
</dbReference>
<protein>
    <submittedName>
        <fullName evidence="1">Capsular polysaccharide export protein</fullName>
    </submittedName>
</protein>
<dbReference type="GO" id="GO:0000271">
    <property type="term" value="P:polysaccharide biosynthetic process"/>
    <property type="evidence" value="ECO:0007669"/>
    <property type="project" value="InterPro"/>
</dbReference>
<sequence>MIVIVIDSLERARFFLRVAAAARNRAALLFLTSEPLAFLMTRASGYQSIYLHRPALSSELNHEAIDASLYGTAIEVLNGDLPIERAQRDASAMLARVTSEFARFEVERCLIWNGQQLVGRVVASVCRSHSIPVRFLEISNLPDKLFVDPLGVNAQSSIANDTSIIDRFPAVDRAEHDAWLAHYESYKARPLPQARRLTTHRIASTVNYAIKSITSGVVLRQRVSRGMGLVSGFADAQRIALQELLTRNYVFLPLQVSGDTQIQLNSDVDNLQAIELAQTIARQESRELLVKLHPAERNRQSIADVIAKRDALGFQLVDNPTIELLKHAARVVTINSTVGLEALLYSKPVTCLGRAVYRDFDEARLLKYIHRFLVDGIDYFGHGPIPPAAAVALLGLPTD</sequence>
<name>A0AAQ1JXB7_9BURK</name>
<proteinExistence type="predicted"/>
<dbReference type="GeneID" id="61303253"/>
<gene>
    <name evidence="1" type="ORF">SAMN05216550_120125</name>
</gene>
<dbReference type="EMBL" id="FNZM01000020">
    <property type="protein sequence ID" value="SEK11575.1"/>
    <property type="molecule type" value="Genomic_DNA"/>
</dbReference>
<dbReference type="GO" id="GO:0015774">
    <property type="term" value="P:polysaccharide transport"/>
    <property type="evidence" value="ECO:0007669"/>
    <property type="project" value="InterPro"/>
</dbReference>
<evidence type="ECO:0000313" key="1">
    <source>
        <dbReference type="EMBL" id="SEK11575.1"/>
    </source>
</evidence>
<dbReference type="RefSeq" id="WP_074986771.1">
    <property type="nucleotide sequence ID" value="NZ_CADFGN010000003.1"/>
</dbReference>
<dbReference type="AlphaFoldDB" id="A0AAQ1JXB7"/>
<accession>A0AAQ1JXB7</accession>
<dbReference type="Proteomes" id="UP000183529">
    <property type="component" value="Unassembled WGS sequence"/>
</dbReference>